<dbReference type="Proteomes" id="UP001154252">
    <property type="component" value="Unassembled WGS sequence"/>
</dbReference>
<organism evidence="1 2">
    <name type="scientific">Penicillium egyptiacum</name>
    <dbReference type="NCBI Taxonomy" id="1303716"/>
    <lineage>
        <taxon>Eukaryota</taxon>
        <taxon>Fungi</taxon>
        <taxon>Dikarya</taxon>
        <taxon>Ascomycota</taxon>
        <taxon>Pezizomycotina</taxon>
        <taxon>Eurotiomycetes</taxon>
        <taxon>Eurotiomycetidae</taxon>
        <taxon>Eurotiales</taxon>
        <taxon>Aspergillaceae</taxon>
        <taxon>Penicillium</taxon>
    </lineage>
</organism>
<proteinExistence type="predicted"/>
<name>A0A9W4K7N1_9EURO</name>
<sequence length="315" mass="35642">MENIVESRKAHRTLKNRLRARRKKLKQMPAIPITDLDSTEIPYHFNLTQCPPTEFELSPSETEKVSLPDLNYILADYSIAAGRSPPNKALIRSRIDVVILTVLAKVKREFAAKPRSSIASASASLESVHLQAAREMKFVWKSGRQRVRLSGIVDYSLWYGMPNDNPTNMVMVKMVTRDLLHFGVYQCLAYMAIIHETRKQAKIPDTSVYGITTDSFEWIFLSIRPNGEVRNLRGTCYNTTKTFASGQDSLTTGCIVRRRLSLCWPRFSPMLRVSILKPATKGWYHGSETELSTSLGQLKSKREDVMTGACHTDGI</sequence>
<dbReference type="OrthoDB" id="2103397at2759"/>
<dbReference type="AlphaFoldDB" id="A0A9W4K7N1"/>
<reference evidence="1" key="1">
    <citation type="submission" date="2021-07" db="EMBL/GenBank/DDBJ databases">
        <authorList>
            <person name="Branca A.L. A."/>
        </authorList>
    </citation>
    <scope>NUCLEOTIDE SEQUENCE</scope>
</reference>
<keyword evidence="2" id="KW-1185">Reference proteome</keyword>
<gene>
    <name evidence="1" type="ORF">PEGY_LOCUS1412</name>
</gene>
<evidence type="ECO:0000313" key="2">
    <source>
        <dbReference type="Proteomes" id="UP001154252"/>
    </source>
</evidence>
<evidence type="ECO:0000313" key="1">
    <source>
        <dbReference type="EMBL" id="CAG8888163.1"/>
    </source>
</evidence>
<dbReference type="EMBL" id="CAJVRC010000839">
    <property type="protein sequence ID" value="CAG8888163.1"/>
    <property type="molecule type" value="Genomic_DNA"/>
</dbReference>
<protein>
    <submittedName>
        <fullName evidence="1">Uncharacterized protein</fullName>
    </submittedName>
</protein>
<comment type="caution">
    <text evidence="1">The sequence shown here is derived from an EMBL/GenBank/DDBJ whole genome shotgun (WGS) entry which is preliminary data.</text>
</comment>
<accession>A0A9W4K7N1</accession>